<name>A0A2U3N1L7_9GAMM</name>
<protein>
    <submittedName>
        <fullName evidence="2">Baseplate J-like protein</fullName>
    </submittedName>
</protein>
<gene>
    <name evidence="2" type="ORF">KPC_2693</name>
</gene>
<dbReference type="AlphaFoldDB" id="A0A2U3N1L7"/>
<feature type="domain" description="Baseplate protein J-like barrel" evidence="1">
    <location>
        <begin position="102"/>
        <end position="181"/>
    </location>
</feature>
<evidence type="ECO:0000313" key="3">
    <source>
        <dbReference type="Proteomes" id="UP000245974"/>
    </source>
</evidence>
<dbReference type="InParanoid" id="A0A2U3N1L7"/>
<dbReference type="OrthoDB" id="7497539at2"/>
<reference evidence="3" key="1">
    <citation type="submission" date="2018-03" db="EMBL/GenBank/DDBJ databases">
        <authorList>
            <person name="Blom J."/>
        </authorList>
    </citation>
    <scope>NUCLEOTIDE SEQUENCE [LARGE SCALE GENOMIC DNA]</scope>
    <source>
        <strain evidence="3">KPC-SM-21</strain>
    </source>
</reference>
<organism evidence="2 3">
    <name type="scientific">Acinetobacter stercoris</name>
    <dbReference type="NCBI Taxonomy" id="2126983"/>
    <lineage>
        <taxon>Bacteria</taxon>
        <taxon>Pseudomonadati</taxon>
        <taxon>Pseudomonadota</taxon>
        <taxon>Gammaproteobacteria</taxon>
        <taxon>Moraxellales</taxon>
        <taxon>Moraxellaceae</taxon>
        <taxon>Acinetobacter</taxon>
    </lineage>
</organism>
<dbReference type="RefSeq" id="WP_121974936.1">
    <property type="nucleotide sequence ID" value="NZ_OOGT01000144.1"/>
</dbReference>
<keyword evidence="3" id="KW-1185">Reference proteome</keyword>
<dbReference type="Pfam" id="PF04865">
    <property type="entry name" value="Baseplate_J"/>
    <property type="match status" value="1"/>
</dbReference>
<dbReference type="EMBL" id="OOGT01000144">
    <property type="protein sequence ID" value="SPL71515.1"/>
    <property type="molecule type" value="Genomic_DNA"/>
</dbReference>
<dbReference type="InterPro" id="IPR006949">
    <property type="entry name" value="Barrel_Baseplate_J-like"/>
</dbReference>
<dbReference type="Proteomes" id="UP000245974">
    <property type="component" value="Unassembled WGS sequence"/>
</dbReference>
<proteinExistence type="predicted"/>
<evidence type="ECO:0000313" key="2">
    <source>
        <dbReference type="EMBL" id="SPL71515.1"/>
    </source>
</evidence>
<evidence type="ECO:0000259" key="1">
    <source>
        <dbReference type="Pfam" id="PF04865"/>
    </source>
</evidence>
<accession>A0A2U3N1L7</accession>
<sequence length="398" mass="44408">MSMIPLLEITDKGIYAPPTEAVMAGLWRLFKTAFGDELNEDLRTPQGQLITSLTAMIQDERNQMIQLLNLTDPRYSKGIWQEGIGQIYFLERKHQTHSNVILTFIGLANVKIPAKSQFMDRNGYLWETTKDVLIGNNGRAQVQALCTTAGTIQAVAHSINIMIKVIPGLDQVLNETAAIEGREEESRTDFEERRRESVAANSKNTNAATYGAVADLKDVVSVFVVDNPTDETVLVGSTHYPIIRNSILVSVVGGDDYEIAKTALIKAGSGCSFNGNTEVKVRDTDNFPERPPVYNVKIMRPKHIPVYFRIRLEDETAMSLQDEKAMKKAIIEAMQSGKTKARIGHPVVALRFVCQVTAVTSLIIESIQISRDQQNFTDVLDFGVDEFPFTTEDYIEFV</sequence>